<dbReference type="EMBL" id="CM001561">
    <property type="protein sequence ID" value="EJZ58369.1"/>
    <property type="molecule type" value="Genomic_DNA"/>
</dbReference>
<dbReference type="OrthoDB" id="9797134at2"/>
<keyword evidence="4" id="KW-0238">DNA-binding</keyword>
<dbReference type="Proteomes" id="UP000006045">
    <property type="component" value="Chromosome"/>
</dbReference>
<dbReference type="AlphaFoldDB" id="A0A7U9CRW3"/>
<dbReference type="PANTHER" id="PTHR43133">
    <property type="entry name" value="RNA POLYMERASE ECF-TYPE SIGMA FACTO"/>
    <property type="match status" value="1"/>
</dbReference>
<dbReference type="Pfam" id="PF04542">
    <property type="entry name" value="Sigma70_r2"/>
    <property type="match status" value="1"/>
</dbReference>
<feature type="domain" description="RNA polymerase sigma-70 region 2" evidence="6">
    <location>
        <begin position="28"/>
        <end position="86"/>
    </location>
</feature>
<dbReference type="CDD" id="cd06171">
    <property type="entry name" value="Sigma70_r4"/>
    <property type="match status" value="1"/>
</dbReference>
<dbReference type="Pfam" id="PF08281">
    <property type="entry name" value="Sigma70_r4_2"/>
    <property type="match status" value="1"/>
</dbReference>
<name>A0A7U9CRW3_PSEFL</name>
<dbReference type="InterPro" id="IPR007627">
    <property type="entry name" value="RNA_pol_sigma70_r2"/>
</dbReference>
<evidence type="ECO:0000259" key="7">
    <source>
        <dbReference type="Pfam" id="PF08281"/>
    </source>
</evidence>
<dbReference type="PANTHER" id="PTHR43133:SF8">
    <property type="entry name" value="RNA POLYMERASE SIGMA FACTOR HI_1459-RELATED"/>
    <property type="match status" value="1"/>
</dbReference>
<dbReference type="InterPro" id="IPR013249">
    <property type="entry name" value="RNA_pol_sigma70_r4_t2"/>
</dbReference>
<evidence type="ECO:0000256" key="1">
    <source>
        <dbReference type="ARBA" id="ARBA00010641"/>
    </source>
</evidence>
<evidence type="ECO:0000259" key="6">
    <source>
        <dbReference type="Pfam" id="PF04542"/>
    </source>
</evidence>
<evidence type="ECO:0000256" key="5">
    <source>
        <dbReference type="ARBA" id="ARBA00023163"/>
    </source>
</evidence>
<feature type="domain" description="RNA polymerase sigma factor 70 region 4 type 2" evidence="7">
    <location>
        <begin position="123"/>
        <end position="174"/>
    </location>
</feature>
<reference evidence="8 9" key="1">
    <citation type="submission" date="2012-08" db="EMBL/GenBank/DDBJ databases">
        <title>The genome of cave-isolated P. fluorescens strain R124 demonstrates phenotypic adaptation to the mineral environment.</title>
        <authorList>
            <person name="Barton M.D."/>
            <person name="Petronio M."/>
            <person name="Giarrizzo J.G."/>
            <person name="Bowling B.V."/>
            <person name="Barton H.A."/>
        </authorList>
    </citation>
    <scope>NUCLEOTIDE SEQUENCE [LARGE SCALE GENOMIC DNA]</scope>
    <source>
        <strain evidence="8 9">R124</strain>
    </source>
</reference>
<sequence>MESSSVQTEAKVIAAIELDLGGLAHSSEKKLRGFINKRVFNPADVDDLMQMTYLEAWRNQHKYTGASKPETWLFGIATNLVSNHFKNFYRRPQCAVLEEAGIESLEYGHDPSQVSEHQRLLRRTLEAIDDLSVDMRAVIDLVVDSDISYQDAAQQLGVPIGTVRSRLARARGQLKCSVYTGRASA</sequence>
<evidence type="ECO:0000256" key="2">
    <source>
        <dbReference type="ARBA" id="ARBA00023015"/>
    </source>
</evidence>
<keyword evidence="3" id="KW-0731">Sigma factor</keyword>
<protein>
    <submittedName>
        <fullName evidence="8">RNA polymerase sigma factor</fullName>
    </submittedName>
</protein>
<dbReference type="InterPro" id="IPR013325">
    <property type="entry name" value="RNA_pol_sigma_r2"/>
</dbReference>
<dbReference type="NCBIfam" id="TIGR02937">
    <property type="entry name" value="sigma70-ECF"/>
    <property type="match status" value="1"/>
</dbReference>
<dbReference type="InterPro" id="IPR014284">
    <property type="entry name" value="RNA_pol_sigma-70_dom"/>
</dbReference>
<dbReference type="InterPro" id="IPR036388">
    <property type="entry name" value="WH-like_DNA-bd_sf"/>
</dbReference>
<dbReference type="InterPro" id="IPR039425">
    <property type="entry name" value="RNA_pol_sigma-70-like"/>
</dbReference>
<dbReference type="Gene3D" id="1.10.10.10">
    <property type="entry name" value="Winged helix-like DNA-binding domain superfamily/Winged helix DNA-binding domain"/>
    <property type="match status" value="1"/>
</dbReference>
<proteinExistence type="inferred from homology"/>
<dbReference type="RefSeq" id="WP_003225048.1">
    <property type="nucleotide sequence ID" value="NZ_CM001561.1"/>
</dbReference>
<accession>A0A7U9CRW3</accession>
<comment type="similarity">
    <text evidence="1">Belongs to the sigma-70 factor family. ECF subfamily.</text>
</comment>
<dbReference type="SUPFAM" id="SSF88659">
    <property type="entry name" value="Sigma3 and sigma4 domains of RNA polymerase sigma factors"/>
    <property type="match status" value="1"/>
</dbReference>
<gene>
    <name evidence="8" type="ORF">I1A_002697</name>
</gene>
<evidence type="ECO:0000313" key="8">
    <source>
        <dbReference type="EMBL" id="EJZ58369.1"/>
    </source>
</evidence>
<dbReference type="InterPro" id="IPR013324">
    <property type="entry name" value="RNA_pol_sigma_r3/r4-like"/>
</dbReference>
<dbReference type="GO" id="GO:0003677">
    <property type="term" value="F:DNA binding"/>
    <property type="evidence" value="ECO:0007669"/>
    <property type="project" value="UniProtKB-KW"/>
</dbReference>
<evidence type="ECO:0000256" key="3">
    <source>
        <dbReference type="ARBA" id="ARBA00023082"/>
    </source>
</evidence>
<keyword evidence="2" id="KW-0805">Transcription regulation</keyword>
<dbReference type="SUPFAM" id="SSF88946">
    <property type="entry name" value="Sigma2 domain of RNA polymerase sigma factors"/>
    <property type="match status" value="1"/>
</dbReference>
<dbReference type="Gene3D" id="1.10.1740.10">
    <property type="match status" value="1"/>
</dbReference>
<organism evidence="8 9">
    <name type="scientific">Pseudomonas fluorescens R124</name>
    <dbReference type="NCBI Taxonomy" id="743713"/>
    <lineage>
        <taxon>Bacteria</taxon>
        <taxon>Pseudomonadati</taxon>
        <taxon>Pseudomonadota</taxon>
        <taxon>Gammaproteobacteria</taxon>
        <taxon>Pseudomonadales</taxon>
        <taxon>Pseudomonadaceae</taxon>
        <taxon>Pseudomonas</taxon>
    </lineage>
</organism>
<dbReference type="GO" id="GO:0006352">
    <property type="term" value="P:DNA-templated transcription initiation"/>
    <property type="evidence" value="ECO:0007669"/>
    <property type="project" value="InterPro"/>
</dbReference>
<keyword evidence="5" id="KW-0804">Transcription</keyword>
<evidence type="ECO:0000256" key="4">
    <source>
        <dbReference type="ARBA" id="ARBA00023125"/>
    </source>
</evidence>
<evidence type="ECO:0000313" key="9">
    <source>
        <dbReference type="Proteomes" id="UP000006045"/>
    </source>
</evidence>
<dbReference type="GO" id="GO:0016987">
    <property type="term" value="F:sigma factor activity"/>
    <property type="evidence" value="ECO:0007669"/>
    <property type="project" value="UniProtKB-KW"/>
</dbReference>